<dbReference type="InterPro" id="IPR025965">
    <property type="entry name" value="FlgD/Vpr_Ig-like"/>
</dbReference>
<evidence type="ECO:0000256" key="2">
    <source>
        <dbReference type="ARBA" id="ARBA00016013"/>
    </source>
</evidence>
<evidence type="ECO:0000259" key="7">
    <source>
        <dbReference type="Pfam" id="PF13861"/>
    </source>
</evidence>
<dbReference type="Pfam" id="PF13861">
    <property type="entry name" value="FLgD_tudor"/>
    <property type="match status" value="1"/>
</dbReference>
<accession>A0A520S136</accession>
<proteinExistence type="inferred from homology"/>
<evidence type="ECO:0000259" key="6">
    <source>
        <dbReference type="Pfam" id="PF13860"/>
    </source>
</evidence>
<feature type="domain" description="FlgD/Vpr Ig-like" evidence="6">
    <location>
        <begin position="114"/>
        <end position="176"/>
    </location>
</feature>
<protein>
    <recommendedName>
        <fullName evidence="2 5">Basal-body rod modification protein FlgD</fullName>
    </recommendedName>
</protein>
<dbReference type="InterPro" id="IPR025963">
    <property type="entry name" value="FLgD_Tudor"/>
</dbReference>
<keyword evidence="3 5" id="KW-1005">Bacterial flagellum biogenesis</keyword>
<evidence type="ECO:0000313" key="9">
    <source>
        <dbReference type="Proteomes" id="UP000316199"/>
    </source>
</evidence>
<dbReference type="Gene3D" id="2.30.30.910">
    <property type="match status" value="1"/>
</dbReference>
<dbReference type="Proteomes" id="UP000316199">
    <property type="component" value="Unassembled WGS sequence"/>
</dbReference>
<sequence>MMSISAIEGIKTMSQLRAEQSTPVEQDLDRNAFLRLFTTQLQNQNPLDPMKNEAFVAQLAQFSTLEATSAMSASFGDFVSGQQEERMLRGANLLGKQIFAPDVPVYQPGGVTLDGVVQVDQMIDNLKLYVVDAETEEIVNQMDLGPQSPGEVTFGWNGGNFDGEAVPAGQYLFKAVGLIGGESFDVPAMAQSKIKGVSWDQSLGEIFVEIEDGRSIALSEISHISE</sequence>
<dbReference type="Pfam" id="PF13860">
    <property type="entry name" value="FlgD_ig"/>
    <property type="match status" value="1"/>
</dbReference>
<gene>
    <name evidence="8" type="ORF">EVA68_05230</name>
</gene>
<evidence type="ECO:0000256" key="5">
    <source>
        <dbReference type="RuleBase" id="RU362076"/>
    </source>
</evidence>
<dbReference type="InterPro" id="IPR005648">
    <property type="entry name" value="FlgD"/>
</dbReference>
<evidence type="ECO:0000256" key="3">
    <source>
        <dbReference type="ARBA" id="ARBA00022795"/>
    </source>
</evidence>
<dbReference type="AlphaFoldDB" id="A0A520S136"/>
<evidence type="ECO:0000256" key="4">
    <source>
        <dbReference type="ARBA" id="ARBA00024746"/>
    </source>
</evidence>
<comment type="caution">
    <text evidence="8">The sequence shown here is derived from an EMBL/GenBank/DDBJ whole genome shotgun (WGS) entry which is preliminary data.</text>
</comment>
<name>A0A520S136_9GAMM</name>
<comment type="similarity">
    <text evidence="1 5">Belongs to the FlgD family.</text>
</comment>
<dbReference type="GO" id="GO:0044781">
    <property type="term" value="P:bacterial-type flagellum organization"/>
    <property type="evidence" value="ECO:0007669"/>
    <property type="project" value="UniProtKB-UniRule"/>
</dbReference>
<comment type="function">
    <text evidence="4 5">Required for flagellar hook formation. May act as a scaffolding protein.</text>
</comment>
<dbReference type="Pfam" id="PF03963">
    <property type="entry name" value="FlgD"/>
    <property type="match status" value="1"/>
</dbReference>
<dbReference type="EMBL" id="SHAG01000017">
    <property type="protein sequence ID" value="RZO76151.1"/>
    <property type="molecule type" value="Genomic_DNA"/>
</dbReference>
<organism evidence="8 9">
    <name type="scientific">OM182 bacterium</name>
    <dbReference type="NCBI Taxonomy" id="2510334"/>
    <lineage>
        <taxon>Bacteria</taxon>
        <taxon>Pseudomonadati</taxon>
        <taxon>Pseudomonadota</taxon>
        <taxon>Gammaproteobacteria</taxon>
        <taxon>OMG group</taxon>
        <taxon>OM182 clade</taxon>
    </lineage>
</organism>
<dbReference type="Gene3D" id="2.60.40.4070">
    <property type="match status" value="1"/>
</dbReference>
<evidence type="ECO:0000313" key="8">
    <source>
        <dbReference type="EMBL" id="RZO76151.1"/>
    </source>
</evidence>
<evidence type="ECO:0000256" key="1">
    <source>
        <dbReference type="ARBA" id="ARBA00010577"/>
    </source>
</evidence>
<feature type="domain" description="FlgD Tudor-like" evidence="7">
    <location>
        <begin position="87"/>
        <end position="221"/>
    </location>
</feature>
<reference evidence="8 9" key="1">
    <citation type="submission" date="2019-02" db="EMBL/GenBank/DDBJ databases">
        <title>Prokaryotic population dynamics and viral predation in marine succession experiment using metagenomics: the confinement effect.</title>
        <authorList>
            <person name="Haro-Moreno J.M."/>
            <person name="Rodriguez-Valera F."/>
            <person name="Lopez-Perez M."/>
        </authorList>
    </citation>
    <scope>NUCLEOTIDE SEQUENCE [LARGE SCALE GENOMIC DNA]</scope>
    <source>
        <strain evidence="8">MED-G157</strain>
    </source>
</reference>